<proteinExistence type="predicted"/>
<evidence type="ECO:0000313" key="1">
    <source>
        <dbReference type="EMBL" id="GFZ30302.1"/>
    </source>
</evidence>
<protein>
    <submittedName>
        <fullName evidence="1">Uncharacterized protein</fullName>
    </submittedName>
</protein>
<dbReference type="EMBL" id="BMBA01000001">
    <property type="protein sequence ID" value="GFZ30302.1"/>
    <property type="molecule type" value="Genomic_DNA"/>
</dbReference>
<dbReference type="RefSeq" id="WP_206868281.1">
    <property type="nucleotide sequence ID" value="NZ_BMBA01000001.1"/>
</dbReference>
<comment type="caution">
    <text evidence="1">The sequence shown here is derived from an EMBL/GenBank/DDBJ whole genome shotgun (WGS) entry which is preliminary data.</text>
</comment>
<gene>
    <name evidence="1" type="ORF">CSC2_08280</name>
</gene>
<accession>A0ABQ1E6A2</accession>
<sequence>MIDKIGKEKIINKAFEGRNDVIKWDIQKISNGQNIKITFISKNSPKKQGIRLATDNGIEVNGQLYTSIQLWDDTSPKEVICKCYTKDECLSIYNMWDKGNGAQSQSHTSGMIVVENDNILTYNCNDIGFDTNFDKLIFTLEKLD</sequence>
<organism evidence="1 2">
    <name type="scientific">Clostridium zeae</name>
    <dbReference type="NCBI Taxonomy" id="2759022"/>
    <lineage>
        <taxon>Bacteria</taxon>
        <taxon>Bacillati</taxon>
        <taxon>Bacillota</taxon>
        <taxon>Clostridia</taxon>
        <taxon>Eubacteriales</taxon>
        <taxon>Clostridiaceae</taxon>
        <taxon>Clostridium</taxon>
    </lineage>
</organism>
<dbReference type="Proteomes" id="UP000663802">
    <property type="component" value="Unassembled WGS sequence"/>
</dbReference>
<reference evidence="1 2" key="1">
    <citation type="journal article" date="2021" name="Int. J. Syst. Evol. Microbiol.">
        <title>Clostridium zeae sp. nov., isolated from corn silage.</title>
        <authorList>
            <person name="Kobayashi H."/>
            <person name="Tanizawa Y."/>
            <person name="Yagura M."/>
            <person name="Sakamoto M."/>
            <person name="Ohkuma M."/>
            <person name="Tohno M."/>
        </authorList>
    </citation>
    <scope>NUCLEOTIDE SEQUENCE [LARGE SCALE GENOMIC DNA]</scope>
    <source>
        <strain evidence="1 2">CSC2</strain>
    </source>
</reference>
<keyword evidence="2" id="KW-1185">Reference proteome</keyword>
<name>A0ABQ1E6A2_9CLOT</name>
<evidence type="ECO:0000313" key="2">
    <source>
        <dbReference type="Proteomes" id="UP000663802"/>
    </source>
</evidence>